<feature type="domain" description="YprB ribonuclease H-like" evidence="1">
    <location>
        <begin position="292"/>
        <end position="458"/>
    </location>
</feature>
<sequence>MRKQITEKSFYRYLKCPSWIAHEAKAGHVEDALRSRIQADGMLPEHHKKLLTNRKNVVEVTEPDLDDAFVKTLELMKSGVDSIYGGALIHGHWVGRPDLLERVQGKSAFGDYYYVACDIKRSRHLKDEYRMQGCFYAELLKEIQKSKPRQGYVMHPDGSVEAYVIEEFETRFQLTLDGIERILEGIDEPHFLTSDCKQSPWFHECKRQTVECDDLSRLNRVWRSEAEALRTVGIQTVTDLSKANADLITARVSGMTRERLSFLIEQARALVAGKVITMGRVDLPDDKDALVIDVEADPLRDLHYLFGVLDVHGEQKTFHPFLADSPEKEREAWESFVSFMGGFPGVPIYHYGWYEIDVFRLMTERYGAPEGFLEDIESRSIDLLVRLRESVIFPLSFYSLKDIAQYLGFRWRHEDASGLNSVLWFEEWLRAGDREVLDDILRYNEDDVLATWHVAQWAKKHTL</sequence>
<evidence type="ECO:0000313" key="2">
    <source>
        <dbReference type="EMBL" id="KKW30398.1"/>
    </source>
</evidence>
<dbReference type="InterPro" id="IPR019993">
    <property type="entry name" value="RecB_nuclease_TM0106_put"/>
</dbReference>
<evidence type="ECO:0000259" key="1">
    <source>
        <dbReference type="Pfam" id="PF13482"/>
    </source>
</evidence>
<evidence type="ECO:0000313" key="3">
    <source>
        <dbReference type="Proteomes" id="UP000034846"/>
    </source>
</evidence>
<dbReference type="Pfam" id="PF13482">
    <property type="entry name" value="RNase_H_2"/>
    <property type="match status" value="1"/>
</dbReference>
<proteinExistence type="predicted"/>
<dbReference type="InterPro" id="IPR012337">
    <property type="entry name" value="RNaseH-like_sf"/>
</dbReference>
<comment type="caution">
    <text evidence="2">The sequence shown here is derived from an EMBL/GenBank/DDBJ whole genome shotgun (WGS) entry which is preliminary data.</text>
</comment>
<dbReference type="InterPro" id="IPR011604">
    <property type="entry name" value="PDDEXK-like_dom_sf"/>
</dbReference>
<dbReference type="NCBIfam" id="TIGR03491">
    <property type="entry name" value="TM0106 family RecB-like putative nuclease"/>
    <property type="match status" value="1"/>
</dbReference>
<dbReference type="Proteomes" id="UP000034846">
    <property type="component" value="Unassembled WGS sequence"/>
</dbReference>
<dbReference type="SUPFAM" id="SSF53098">
    <property type="entry name" value="Ribonuclease H-like"/>
    <property type="match status" value="1"/>
</dbReference>
<accession>A0A0G1XGK7</accession>
<gene>
    <name evidence="2" type="ORF">UY72_C0013G0008</name>
</gene>
<dbReference type="Gene3D" id="3.90.320.10">
    <property type="match status" value="1"/>
</dbReference>
<name>A0A0G1XGK7_9BACT</name>
<dbReference type="Gene3D" id="1.10.150.20">
    <property type="entry name" value="5' to 3' exonuclease, C-terminal subdomain"/>
    <property type="match status" value="1"/>
</dbReference>
<reference evidence="2 3" key="1">
    <citation type="journal article" date="2015" name="Nature">
        <title>rRNA introns, odd ribosomes, and small enigmatic genomes across a large radiation of phyla.</title>
        <authorList>
            <person name="Brown C.T."/>
            <person name="Hug L.A."/>
            <person name="Thomas B.C."/>
            <person name="Sharon I."/>
            <person name="Castelle C.J."/>
            <person name="Singh A."/>
            <person name="Wilkins M.J."/>
            <person name="Williams K.H."/>
            <person name="Banfield J.F."/>
        </authorList>
    </citation>
    <scope>NUCLEOTIDE SEQUENCE [LARGE SCALE GENOMIC DNA]</scope>
</reference>
<organism evidence="2 3">
    <name type="scientific">Candidatus Uhrbacteria bacterium GW2011_GWD2_52_7</name>
    <dbReference type="NCBI Taxonomy" id="1618989"/>
    <lineage>
        <taxon>Bacteria</taxon>
        <taxon>Candidatus Uhriibacteriota</taxon>
    </lineage>
</organism>
<protein>
    <recommendedName>
        <fullName evidence="1">YprB ribonuclease H-like domain-containing protein</fullName>
    </recommendedName>
</protein>
<dbReference type="AlphaFoldDB" id="A0A0G1XGK7"/>
<dbReference type="EMBL" id="LCRD01000013">
    <property type="protein sequence ID" value="KKW30398.1"/>
    <property type="molecule type" value="Genomic_DNA"/>
</dbReference>
<dbReference type="InterPro" id="IPR038720">
    <property type="entry name" value="YprB_RNase_H-like_dom"/>
</dbReference>